<proteinExistence type="predicted"/>
<organism evidence="1 2">
    <name type="scientific">Pedobacter yulinensis</name>
    <dbReference type="NCBI Taxonomy" id="2126353"/>
    <lineage>
        <taxon>Bacteria</taxon>
        <taxon>Pseudomonadati</taxon>
        <taxon>Bacteroidota</taxon>
        <taxon>Sphingobacteriia</taxon>
        <taxon>Sphingobacteriales</taxon>
        <taxon>Sphingobacteriaceae</taxon>
        <taxon>Pedobacter</taxon>
    </lineage>
</organism>
<dbReference type="EMBL" id="PYLS01000004">
    <property type="protein sequence ID" value="PST84252.1"/>
    <property type="molecule type" value="Genomic_DNA"/>
</dbReference>
<evidence type="ECO:0000313" key="2">
    <source>
        <dbReference type="Proteomes" id="UP000240912"/>
    </source>
</evidence>
<keyword evidence="2" id="KW-1185">Reference proteome</keyword>
<reference evidence="1 2" key="1">
    <citation type="submission" date="2018-03" db="EMBL/GenBank/DDBJ databases">
        <authorList>
            <person name="Keele B.F."/>
        </authorList>
    </citation>
    <scope>NUCLEOTIDE SEQUENCE [LARGE SCALE GENOMIC DNA]</scope>
    <source>
        <strain evidence="1 2">YL28-9</strain>
    </source>
</reference>
<dbReference type="RefSeq" id="WP_107214351.1">
    <property type="nucleotide sequence ID" value="NZ_KZ686268.1"/>
</dbReference>
<dbReference type="Proteomes" id="UP000240912">
    <property type="component" value="Unassembled WGS sequence"/>
</dbReference>
<dbReference type="AlphaFoldDB" id="A0A2T3HP85"/>
<protein>
    <submittedName>
        <fullName evidence="1">Uncharacterized protein</fullName>
    </submittedName>
</protein>
<comment type="caution">
    <text evidence="1">The sequence shown here is derived from an EMBL/GenBank/DDBJ whole genome shotgun (WGS) entry which is preliminary data.</text>
</comment>
<sequence length="125" mass="13498">MKIKNQLLAFLFIVSVTWGCSVTRDWAGTSNENESYASFSSFNGTQKFRLVLPANKQTSQVAYKADVQSGQLQLQITQGRTVLLDKAVSGSASGQLPVRVAAGKEVELTLTGQAAKGAYRVEVLK</sequence>
<evidence type="ECO:0000313" key="1">
    <source>
        <dbReference type="EMBL" id="PST84252.1"/>
    </source>
</evidence>
<accession>A0A2T3HP85</accession>
<gene>
    <name evidence="1" type="ORF">C7T94_05900</name>
</gene>
<name>A0A2T3HP85_9SPHI</name>